<dbReference type="PANTHER" id="PTHR35531:SF1">
    <property type="entry name" value="INNER MEMBRANE PROTEIN YBCI-RELATED"/>
    <property type="match status" value="1"/>
</dbReference>
<dbReference type="EMBL" id="MTLA01000297">
    <property type="protein sequence ID" value="OOP66554.1"/>
    <property type="molecule type" value="Genomic_DNA"/>
</dbReference>
<feature type="transmembrane region" description="Helical" evidence="1">
    <location>
        <begin position="138"/>
        <end position="163"/>
    </location>
</feature>
<dbReference type="Proteomes" id="UP000189761">
    <property type="component" value="Unassembled WGS sequence"/>
</dbReference>
<comment type="caution">
    <text evidence="2">The sequence shown here is derived from an EMBL/GenBank/DDBJ whole genome shotgun (WGS) entry which is preliminary data.</text>
</comment>
<dbReference type="RefSeq" id="WP_071977062.1">
    <property type="nucleotide sequence ID" value="NZ_CP065424.1"/>
</dbReference>
<proteinExistence type="predicted"/>
<name>A0A8E2I4G9_9BACI</name>
<dbReference type="Pfam" id="PF04307">
    <property type="entry name" value="YdjM"/>
    <property type="match status" value="1"/>
</dbReference>
<accession>A0A8E2I4G9</accession>
<organism evidence="2 3">
    <name type="scientific">Heyndrickxia oleronia</name>
    <dbReference type="NCBI Taxonomy" id="38875"/>
    <lineage>
        <taxon>Bacteria</taxon>
        <taxon>Bacillati</taxon>
        <taxon>Bacillota</taxon>
        <taxon>Bacilli</taxon>
        <taxon>Bacillales</taxon>
        <taxon>Bacillaceae</taxon>
        <taxon>Heyndrickxia</taxon>
    </lineage>
</organism>
<keyword evidence="1" id="KW-1133">Transmembrane helix</keyword>
<evidence type="ECO:0000313" key="2">
    <source>
        <dbReference type="EMBL" id="OOP66554.1"/>
    </source>
</evidence>
<keyword evidence="3" id="KW-1185">Reference proteome</keyword>
<feature type="transmembrane region" description="Helical" evidence="1">
    <location>
        <begin position="7"/>
        <end position="25"/>
    </location>
</feature>
<dbReference type="PANTHER" id="PTHR35531">
    <property type="entry name" value="INNER MEMBRANE PROTEIN YBCI-RELATED"/>
    <property type="match status" value="1"/>
</dbReference>
<dbReference type="AlphaFoldDB" id="A0A8E2I4G9"/>
<keyword evidence="1" id="KW-0812">Transmembrane</keyword>
<evidence type="ECO:0008006" key="4">
    <source>
        <dbReference type="Google" id="ProtNLM"/>
    </source>
</evidence>
<evidence type="ECO:0000313" key="3">
    <source>
        <dbReference type="Proteomes" id="UP000189761"/>
    </source>
</evidence>
<gene>
    <name evidence="2" type="ORF">BWZ43_20380</name>
</gene>
<protein>
    <recommendedName>
        <fullName evidence="4">Metal-dependent hydrolase</fullName>
    </recommendedName>
</protein>
<sequence>MRYKTHIVSSLTLGAGISITLHYPFHVGYVLGIMFGSLLPDIDEPRSFIGRRSFGFASFVNETFGHRGITHSLFAWGIVSFFCLLSPTPFTIGISLGYLFHLFGDFFSVRSIQLFLPFHPFRPKLPLSYKTGSLSEDILFYIFTILLVYFVFILGHLHHYFILSSTELLDKMIHILVEIIKGVMT</sequence>
<dbReference type="InterPro" id="IPR007404">
    <property type="entry name" value="YdjM-like"/>
</dbReference>
<evidence type="ECO:0000256" key="1">
    <source>
        <dbReference type="SAM" id="Phobius"/>
    </source>
</evidence>
<reference evidence="2 3" key="1">
    <citation type="submission" date="2017-01" db="EMBL/GenBank/DDBJ databases">
        <title>Draft genome sequence of Bacillus oleronius.</title>
        <authorList>
            <person name="Allam M."/>
        </authorList>
    </citation>
    <scope>NUCLEOTIDE SEQUENCE [LARGE SCALE GENOMIC DNA]</scope>
    <source>
        <strain evidence="2 3">DSM 9356</strain>
    </source>
</reference>
<keyword evidence="1" id="KW-0472">Membrane</keyword>